<dbReference type="GO" id="GO:0000774">
    <property type="term" value="F:adenyl-nucleotide exchange factor activity"/>
    <property type="evidence" value="ECO:0007669"/>
    <property type="project" value="TreeGrafter"/>
</dbReference>
<dbReference type="InterPro" id="IPR050693">
    <property type="entry name" value="Hsp70_NEF-Inhibitors"/>
</dbReference>
<dbReference type="Proteomes" id="UP000663829">
    <property type="component" value="Unassembled WGS sequence"/>
</dbReference>
<organism evidence="1 3">
    <name type="scientific">Didymodactylos carnosus</name>
    <dbReference type="NCBI Taxonomy" id="1234261"/>
    <lineage>
        <taxon>Eukaryota</taxon>
        <taxon>Metazoa</taxon>
        <taxon>Spiralia</taxon>
        <taxon>Gnathifera</taxon>
        <taxon>Rotifera</taxon>
        <taxon>Eurotatoria</taxon>
        <taxon>Bdelloidea</taxon>
        <taxon>Philodinida</taxon>
        <taxon>Philodinidae</taxon>
        <taxon>Didymodactylos</taxon>
    </lineage>
</organism>
<gene>
    <name evidence="1" type="ORF">GPM918_LOCUS14119</name>
    <name evidence="2" type="ORF">SRO942_LOCUS14119</name>
</gene>
<dbReference type="PANTHER" id="PTHR19316">
    <property type="entry name" value="PROTEIN FOLDING REGULATOR"/>
    <property type="match status" value="1"/>
</dbReference>
<evidence type="ECO:0000313" key="1">
    <source>
        <dbReference type="EMBL" id="CAF1008144.1"/>
    </source>
</evidence>
<dbReference type="Proteomes" id="UP000681722">
    <property type="component" value="Unassembled WGS sequence"/>
</dbReference>
<name>A0A814HAJ3_9BILA</name>
<dbReference type="SUPFAM" id="SSF48371">
    <property type="entry name" value="ARM repeat"/>
    <property type="match status" value="1"/>
</dbReference>
<dbReference type="AlphaFoldDB" id="A0A814HAJ3"/>
<dbReference type="InterPro" id="IPR011989">
    <property type="entry name" value="ARM-like"/>
</dbReference>
<evidence type="ECO:0000313" key="3">
    <source>
        <dbReference type="Proteomes" id="UP000663829"/>
    </source>
</evidence>
<reference evidence="1" key="1">
    <citation type="submission" date="2021-02" db="EMBL/GenBank/DDBJ databases">
        <authorList>
            <person name="Nowell W R."/>
        </authorList>
    </citation>
    <scope>NUCLEOTIDE SEQUENCE</scope>
</reference>
<comment type="caution">
    <text evidence="1">The sequence shown here is derived from an EMBL/GenBank/DDBJ whole genome shotgun (WGS) entry which is preliminary data.</text>
</comment>
<dbReference type="OrthoDB" id="10250458at2759"/>
<dbReference type="Gene3D" id="1.25.10.10">
    <property type="entry name" value="Leucine-rich Repeat Variant"/>
    <property type="match status" value="1"/>
</dbReference>
<sequence>MAGAKQSFFNSLFRWTMKNTDDTTNTVVPEIIEEVSVNPVDRLKWCIEIIKNSKSTDEEIMKSSEELNHWTEELDLAKDFFTVGGGEILPILLDHVGDEIRIQGCSLIANLVQNNDHCQRIVIQSGILQKLLLILDQSENDDVRTKSLTAISALIRGYTLGQLQFQKFNGFKIVVKALSAQIPRLQLKICFLVNTLSISSQQMKKLFYENGTLDELINFYVNPTCPDPMHVVEAILSLSDAKKDVFQSLKERNNPLFDELEKKLNQRLEIVKSDAEQNDEKASIYQLLTFIQPSSSTVTTSTDSQVST</sequence>
<dbReference type="InterPro" id="IPR016024">
    <property type="entry name" value="ARM-type_fold"/>
</dbReference>
<accession>A0A814HAJ3</accession>
<evidence type="ECO:0008006" key="4">
    <source>
        <dbReference type="Google" id="ProtNLM"/>
    </source>
</evidence>
<dbReference type="EMBL" id="CAJNOQ010003352">
    <property type="protein sequence ID" value="CAF1008144.1"/>
    <property type="molecule type" value="Genomic_DNA"/>
</dbReference>
<dbReference type="PANTHER" id="PTHR19316:SF18">
    <property type="entry name" value="HSP70-BINDING PROTEIN 1"/>
    <property type="match status" value="1"/>
</dbReference>
<protein>
    <recommendedName>
        <fullName evidence="4">Nucleotide exchange factor Fes1 domain-containing protein</fullName>
    </recommendedName>
</protein>
<proteinExistence type="predicted"/>
<evidence type="ECO:0000313" key="2">
    <source>
        <dbReference type="EMBL" id="CAF3779291.1"/>
    </source>
</evidence>
<dbReference type="EMBL" id="CAJOBC010003352">
    <property type="protein sequence ID" value="CAF3779291.1"/>
    <property type="molecule type" value="Genomic_DNA"/>
</dbReference>
<dbReference type="GO" id="GO:0005783">
    <property type="term" value="C:endoplasmic reticulum"/>
    <property type="evidence" value="ECO:0007669"/>
    <property type="project" value="TreeGrafter"/>
</dbReference>
<keyword evidence="3" id="KW-1185">Reference proteome</keyword>